<accession>A0A0K9Q6D5</accession>
<dbReference type="PANTHER" id="PTHR33874:SF4">
    <property type="entry name" value="EXPRESSED PROTEIN"/>
    <property type="match status" value="1"/>
</dbReference>
<dbReference type="EMBL" id="LFYR01000036">
    <property type="protein sequence ID" value="KMZ76405.1"/>
    <property type="molecule type" value="Genomic_DNA"/>
</dbReference>
<evidence type="ECO:0000313" key="3">
    <source>
        <dbReference type="Proteomes" id="UP000036987"/>
    </source>
</evidence>
<gene>
    <name evidence="2" type="ORF">ZOSMA_102G00180</name>
</gene>
<reference evidence="3" key="1">
    <citation type="journal article" date="2016" name="Nature">
        <title>The genome of the seagrass Zostera marina reveals angiosperm adaptation to the sea.</title>
        <authorList>
            <person name="Olsen J.L."/>
            <person name="Rouze P."/>
            <person name="Verhelst B."/>
            <person name="Lin Y.-C."/>
            <person name="Bayer T."/>
            <person name="Collen J."/>
            <person name="Dattolo E."/>
            <person name="De Paoli E."/>
            <person name="Dittami S."/>
            <person name="Maumus F."/>
            <person name="Michel G."/>
            <person name="Kersting A."/>
            <person name="Lauritano C."/>
            <person name="Lohaus R."/>
            <person name="Toepel M."/>
            <person name="Tonon T."/>
            <person name="Vanneste K."/>
            <person name="Amirebrahimi M."/>
            <person name="Brakel J."/>
            <person name="Bostroem C."/>
            <person name="Chovatia M."/>
            <person name="Grimwood J."/>
            <person name="Jenkins J.W."/>
            <person name="Jueterbock A."/>
            <person name="Mraz A."/>
            <person name="Stam W.T."/>
            <person name="Tice H."/>
            <person name="Bornberg-Bauer E."/>
            <person name="Green P.J."/>
            <person name="Pearson G.A."/>
            <person name="Procaccini G."/>
            <person name="Duarte C.M."/>
            <person name="Schmutz J."/>
            <person name="Reusch T.B.H."/>
            <person name="Van de Peer Y."/>
        </authorList>
    </citation>
    <scope>NUCLEOTIDE SEQUENCE [LARGE SCALE GENOMIC DNA]</scope>
    <source>
        <strain evidence="3">cv. Finnish</strain>
    </source>
</reference>
<protein>
    <submittedName>
        <fullName evidence="2">Uncharacterized protein</fullName>
    </submittedName>
</protein>
<name>A0A0K9Q6D5_ZOSMR</name>
<feature type="coiled-coil region" evidence="1">
    <location>
        <begin position="42"/>
        <end position="77"/>
    </location>
</feature>
<dbReference type="OMA" id="FMARCIV"/>
<dbReference type="PANTHER" id="PTHR33874">
    <property type="entry name" value="RING FINGER PROTEIN"/>
    <property type="match status" value="1"/>
</dbReference>
<evidence type="ECO:0000256" key="1">
    <source>
        <dbReference type="SAM" id="Coils"/>
    </source>
</evidence>
<sequence length="279" mass="31207">MVSSQAGAHEIGHSLEVVETVMEIAEVAWKAYEHHHSKVPSVDQLEREEEGYETIQEDEKERELVKVKEENRRLKVVLGENLNLLQSLSKSPVVSADCPEDLYLRLMATVDSLTFLSQIEALKQTSNDCFPFKQVQGNDLMSVDILVYDTHGEPSGWVWVTQGMDSGMMEELSGIDDENYLVINEEHVVDGIAHFMAKCIVTNSMAKRLSPEELQKKVAMALSSMKDWSRLKNVWKAGKLIYALSTWGIALSALYSNRVIVKAAATGITTSAKFVMKAL</sequence>
<dbReference type="OrthoDB" id="845076at2759"/>
<organism evidence="2 3">
    <name type="scientific">Zostera marina</name>
    <name type="common">Eelgrass</name>
    <dbReference type="NCBI Taxonomy" id="29655"/>
    <lineage>
        <taxon>Eukaryota</taxon>
        <taxon>Viridiplantae</taxon>
        <taxon>Streptophyta</taxon>
        <taxon>Embryophyta</taxon>
        <taxon>Tracheophyta</taxon>
        <taxon>Spermatophyta</taxon>
        <taxon>Magnoliopsida</taxon>
        <taxon>Liliopsida</taxon>
        <taxon>Zosteraceae</taxon>
        <taxon>Zostera</taxon>
    </lineage>
</organism>
<dbReference type="STRING" id="29655.A0A0K9Q6D5"/>
<proteinExistence type="predicted"/>
<keyword evidence="1" id="KW-0175">Coiled coil</keyword>
<keyword evidence="3" id="KW-1185">Reference proteome</keyword>
<dbReference type="Proteomes" id="UP000036987">
    <property type="component" value="Unassembled WGS sequence"/>
</dbReference>
<dbReference type="AlphaFoldDB" id="A0A0K9Q6D5"/>
<comment type="caution">
    <text evidence="2">The sequence shown here is derived from an EMBL/GenBank/DDBJ whole genome shotgun (WGS) entry which is preliminary data.</text>
</comment>
<evidence type="ECO:0000313" key="2">
    <source>
        <dbReference type="EMBL" id="KMZ76405.1"/>
    </source>
</evidence>